<organism evidence="2 3">
    <name type="scientific">Kwoniella heveanensis BCC8398</name>
    <dbReference type="NCBI Taxonomy" id="1296120"/>
    <lineage>
        <taxon>Eukaryota</taxon>
        <taxon>Fungi</taxon>
        <taxon>Dikarya</taxon>
        <taxon>Basidiomycota</taxon>
        <taxon>Agaricomycotina</taxon>
        <taxon>Tremellomycetes</taxon>
        <taxon>Tremellales</taxon>
        <taxon>Cryptococcaceae</taxon>
        <taxon>Kwoniella</taxon>
    </lineage>
</organism>
<proteinExistence type="predicted"/>
<dbReference type="EMBL" id="KV700122">
    <property type="protein sequence ID" value="OCF37646.1"/>
    <property type="molecule type" value="Genomic_DNA"/>
</dbReference>
<dbReference type="OrthoDB" id="2565285at2759"/>
<sequence length="359" mass="39231">MSCKLSEVALCLERTNPQHPPSFYNALEVVKRYARAKIADGKRRPLAGRGGKLEILEQRFAHQGFQDIFYLTRLHLRLPPSTLNLPNPSCPVRKTLLKAGYPLPPQPDCDSGRPLPSFSRPASPKSAVPRPEIRRGSKSLDLEPTPSVPSSSRSRSHDSPSKVLPVSGGMKRSTSSRPDLPSSKAGSSSRSVPTSLSPKSFSTGSSPISPSLSAKSREASSGRWTPLLSGLGIKLFDNHHHRHHDPHLYDTSPPNPRVPFTLDPFAKELPTPTLLKTPSISELPLSMDCPNGCDPPAHHDGRPLLATLEVVISRQDELEQRERGYSLLEALGETEKDFESLFIAKHGSVVGTPELSLTR</sequence>
<feature type="compositionally biased region" description="Low complexity" evidence="1">
    <location>
        <begin position="187"/>
        <end position="214"/>
    </location>
</feature>
<dbReference type="Proteomes" id="UP000092666">
    <property type="component" value="Unassembled WGS sequence"/>
</dbReference>
<gene>
    <name evidence="2" type="ORF">I316_00773</name>
</gene>
<feature type="region of interest" description="Disordered" evidence="1">
    <location>
        <begin position="97"/>
        <end position="223"/>
    </location>
</feature>
<feature type="compositionally biased region" description="Basic and acidic residues" evidence="1">
    <location>
        <begin position="131"/>
        <end position="141"/>
    </location>
</feature>
<name>A0A1B9H2Z2_9TREE</name>
<accession>A0A1B9H2Z2</accession>
<evidence type="ECO:0000256" key="1">
    <source>
        <dbReference type="SAM" id="MobiDB-lite"/>
    </source>
</evidence>
<keyword evidence="3" id="KW-1185">Reference proteome</keyword>
<reference evidence="3" key="2">
    <citation type="submission" date="2013-12" db="EMBL/GenBank/DDBJ databases">
        <title>Evolution of pathogenesis and genome organization in the Tremellales.</title>
        <authorList>
            <person name="Cuomo C."/>
            <person name="Litvintseva A."/>
            <person name="Heitman J."/>
            <person name="Chen Y."/>
            <person name="Sun S."/>
            <person name="Springer D."/>
            <person name="Dromer F."/>
            <person name="Young S."/>
            <person name="Zeng Q."/>
            <person name="Chapman S."/>
            <person name="Gujja S."/>
            <person name="Saif S."/>
            <person name="Birren B."/>
        </authorList>
    </citation>
    <scope>NUCLEOTIDE SEQUENCE [LARGE SCALE GENOMIC DNA]</scope>
    <source>
        <strain evidence="3">BCC8398</strain>
    </source>
</reference>
<reference evidence="2 3" key="1">
    <citation type="submission" date="2013-07" db="EMBL/GenBank/DDBJ databases">
        <title>The Genome Sequence of Cryptococcus heveanensis BCC8398.</title>
        <authorList>
            <consortium name="The Broad Institute Genome Sequencing Platform"/>
            <person name="Cuomo C."/>
            <person name="Litvintseva A."/>
            <person name="Chen Y."/>
            <person name="Heitman J."/>
            <person name="Sun S."/>
            <person name="Springer D."/>
            <person name="Dromer F."/>
            <person name="Young S.K."/>
            <person name="Zeng Q."/>
            <person name="Gargeya S."/>
            <person name="Fitzgerald M."/>
            <person name="Abouelleil A."/>
            <person name="Alvarado L."/>
            <person name="Berlin A.M."/>
            <person name="Chapman S.B."/>
            <person name="Dewar J."/>
            <person name="Goldberg J."/>
            <person name="Griggs A."/>
            <person name="Gujja S."/>
            <person name="Hansen M."/>
            <person name="Howarth C."/>
            <person name="Imamovic A."/>
            <person name="Larimer J."/>
            <person name="McCowan C."/>
            <person name="Murphy C."/>
            <person name="Pearson M."/>
            <person name="Priest M."/>
            <person name="Roberts A."/>
            <person name="Saif S."/>
            <person name="Shea T."/>
            <person name="Sykes S."/>
            <person name="Wortman J."/>
            <person name="Nusbaum C."/>
            <person name="Birren B."/>
        </authorList>
    </citation>
    <scope>NUCLEOTIDE SEQUENCE [LARGE SCALE GENOMIC DNA]</scope>
    <source>
        <strain evidence="2 3">BCC8398</strain>
    </source>
</reference>
<protein>
    <submittedName>
        <fullName evidence="2">Uncharacterized protein</fullName>
    </submittedName>
</protein>
<feature type="compositionally biased region" description="Low complexity" evidence="1">
    <location>
        <begin position="144"/>
        <end position="153"/>
    </location>
</feature>
<evidence type="ECO:0000313" key="3">
    <source>
        <dbReference type="Proteomes" id="UP000092666"/>
    </source>
</evidence>
<dbReference type="AlphaFoldDB" id="A0A1B9H2Z2"/>
<evidence type="ECO:0000313" key="2">
    <source>
        <dbReference type="EMBL" id="OCF37646.1"/>
    </source>
</evidence>